<dbReference type="Pfam" id="PF00034">
    <property type="entry name" value="Cytochrom_C"/>
    <property type="match status" value="1"/>
</dbReference>
<dbReference type="Proteomes" id="UP000545507">
    <property type="component" value="Unassembled WGS sequence"/>
</dbReference>
<evidence type="ECO:0000256" key="3">
    <source>
        <dbReference type="ARBA" id="ARBA00023004"/>
    </source>
</evidence>
<evidence type="ECO:0000256" key="2">
    <source>
        <dbReference type="ARBA" id="ARBA00022723"/>
    </source>
</evidence>
<evidence type="ECO:0000256" key="5">
    <source>
        <dbReference type="SAM" id="MobiDB-lite"/>
    </source>
</evidence>
<protein>
    <submittedName>
        <fullName evidence="7">C-type cytochrome</fullName>
    </submittedName>
</protein>
<dbReference type="AlphaFoldDB" id="A0A7Y8KWZ5"/>
<organism evidence="7 8">
    <name type="scientific">Hydrogenophaga aromaticivorans</name>
    <dbReference type="NCBI Taxonomy" id="2610898"/>
    <lineage>
        <taxon>Bacteria</taxon>
        <taxon>Pseudomonadati</taxon>
        <taxon>Pseudomonadota</taxon>
        <taxon>Betaproteobacteria</taxon>
        <taxon>Burkholderiales</taxon>
        <taxon>Comamonadaceae</taxon>
        <taxon>Hydrogenophaga</taxon>
    </lineage>
</organism>
<dbReference type="EMBL" id="VYGV01000007">
    <property type="protein sequence ID" value="NWF45554.1"/>
    <property type="molecule type" value="Genomic_DNA"/>
</dbReference>
<evidence type="ECO:0000313" key="7">
    <source>
        <dbReference type="EMBL" id="NWF45554.1"/>
    </source>
</evidence>
<dbReference type="Gene3D" id="1.10.760.10">
    <property type="entry name" value="Cytochrome c-like domain"/>
    <property type="match status" value="2"/>
</dbReference>
<keyword evidence="1 4" id="KW-0349">Heme</keyword>
<keyword evidence="2 4" id="KW-0479">Metal-binding</keyword>
<reference evidence="7 8" key="1">
    <citation type="submission" date="2019-09" db="EMBL/GenBank/DDBJ databases">
        <title>Hydrogenophaga aromatica sp. nov., isolated from a para-xylene-degrading enrichment culture.</title>
        <authorList>
            <person name="Tancsics A."/>
            <person name="Banerjee S."/>
        </authorList>
    </citation>
    <scope>NUCLEOTIDE SEQUENCE [LARGE SCALE GENOMIC DNA]</scope>
    <source>
        <strain evidence="7 8">D2P1</strain>
    </source>
</reference>
<dbReference type="PROSITE" id="PS51007">
    <property type="entry name" value="CYTC"/>
    <property type="match status" value="1"/>
</dbReference>
<dbReference type="PANTHER" id="PTHR35008:SF9">
    <property type="entry name" value="CYTOCHROME C DOMAIN-CONTAINING PROTEIN"/>
    <property type="match status" value="1"/>
</dbReference>
<dbReference type="InterPro" id="IPR009056">
    <property type="entry name" value="Cyt_c-like_dom"/>
</dbReference>
<evidence type="ECO:0000259" key="6">
    <source>
        <dbReference type="PROSITE" id="PS51007"/>
    </source>
</evidence>
<dbReference type="SUPFAM" id="SSF46626">
    <property type="entry name" value="Cytochrome c"/>
    <property type="match status" value="2"/>
</dbReference>
<accession>A0A7Y8KWZ5</accession>
<gene>
    <name evidence="7" type="ORF">F3K02_09885</name>
</gene>
<sequence length="326" mass="34994">MQAYSERWATKRESARPGVAAPAPRASNDLVGDPPRAELTAPAATAGADVVFQPPLESEIPAGEFGDVIRRGREIFIDTPRAARAYVGNSLRCVSCHLDAGRLADSSPLWAAFVSYPAYRSKTKSVTTFQQRLQGCFEYSMNGRAPPLGAPELVALESYAYWLASGAPLDPKIAGRGYPALAPPAQKADFVRGEKVYAENCVLCHGADGAGQRTQDGYAVFPALWGADSFNWGAGMGRISNAAAFVKANMPLGLPGTLTDQQAWDVALYMTSHERPQDPRYTGSVQDTRQAFHATEDSMYGREVAGQVLGASGPPKPFKPLKESRP</sequence>
<dbReference type="InterPro" id="IPR036909">
    <property type="entry name" value="Cyt_c-like_dom_sf"/>
</dbReference>
<evidence type="ECO:0000256" key="4">
    <source>
        <dbReference type="PROSITE-ProRule" id="PRU00433"/>
    </source>
</evidence>
<dbReference type="GO" id="GO:0046872">
    <property type="term" value="F:metal ion binding"/>
    <property type="evidence" value="ECO:0007669"/>
    <property type="project" value="UniProtKB-KW"/>
</dbReference>
<feature type="region of interest" description="Disordered" evidence="5">
    <location>
        <begin position="1"/>
        <end position="34"/>
    </location>
</feature>
<dbReference type="GO" id="GO:0020037">
    <property type="term" value="F:heme binding"/>
    <property type="evidence" value="ECO:0007669"/>
    <property type="project" value="InterPro"/>
</dbReference>
<dbReference type="Pfam" id="PF21342">
    <property type="entry name" value="SoxA-TsdA_cyt-c"/>
    <property type="match status" value="1"/>
</dbReference>
<keyword evidence="3 4" id="KW-0408">Iron</keyword>
<dbReference type="GO" id="GO:0009055">
    <property type="term" value="F:electron transfer activity"/>
    <property type="evidence" value="ECO:0007669"/>
    <property type="project" value="InterPro"/>
</dbReference>
<feature type="domain" description="Cytochrome c" evidence="6">
    <location>
        <begin position="188"/>
        <end position="274"/>
    </location>
</feature>
<comment type="caution">
    <text evidence="7">The sequence shown here is derived from an EMBL/GenBank/DDBJ whole genome shotgun (WGS) entry which is preliminary data.</text>
</comment>
<dbReference type="PANTHER" id="PTHR35008">
    <property type="entry name" value="BLL4482 PROTEIN-RELATED"/>
    <property type="match status" value="1"/>
</dbReference>
<feature type="region of interest" description="Disordered" evidence="5">
    <location>
        <begin position="305"/>
        <end position="326"/>
    </location>
</feature>
<evidence type="ECO:0000256" key="1">
    <source>
        <dbReference type="ARBA" id="ARBA00022617"/>
    </source>
</evidence>
<dbReference type="InterPro" id="IPR051459">
    <property type="entry name" value="Cytochrome_c-type_DH"/>
</dbReference>
<keyword evidence="8" id="KW-1185">Reference proteome</keyword>
<evidence type="ECO:0000313" key="8">
    <source>
        <dbReference type="Proteomes" id="UP000545507"/>
    </source>
</evidence>
<feature type="compositionally biased region" description="Low complexity" evidence="5">
    <location>
        <begin position="16"/>
        <end position="26"/>
    </location>
</feature>
<name>A0A7Y8KWZ5_9BURK</name>
<proteinExistence type="predicted"/>